<accession>A0ABQ8JJ29</accession>
<organism evidence="1 2">
    <name type="scientific">Dermatophagoides pteronyssinus</name>
    <name type="common">European house dust mite</name>
    <dbReference type="NCBI Taxonomy" id="6956"/>
    <lineage>
        <taxon>Eukaryota</taxon>
        <taxon>Metazoa</taxon>
        <taxon>Ecdysozoa</taxon>
        <taxon>Arthropoda</taxon>
        <taxon>Chelicerata</taxon>
        <taxon>Arachnida</taxon>
        <taxon>Acari</taxon>
        <taxon>Acariformes</taxon>
        <taxon>Sarcoptiformes</taxon>
        <taxon>Astigmata</taxon>
        <taxon>Psoroptidia</taxon>
        <taxon>Analgoidea</taxon>
        <taxon>Pyroglyphidae</taxon>
        <taxon>Dermatophagoidinae</taxon>
        <taxon>Dermatophagoides</taxon>
    </lineage>
</organism>
<proteinExistence type="predicted"/>
<reference evidence="1 2" key="2">
    <citation type="journal article" date="2022" name="Mol. Biol. Evol.">
        <title>Comparative Genomics Reveals Insights into the Divergent Evolution of Astigmatic Mites and Household Pest Adaptations.</title>
        <authorList>
            <person name="Xiong Q."/>
            <person name="Wan A.T."/>
            <person name="Liu X."/>
            <person name="Fung C.S."/>
            <person name="Xiao X."/>
            <person name="Malainual N."/>
            <person name="Hou J."/>
            <person name="Wang L."/>
            <person name="Wang M."/>
            <person name="Yang K.Y."/>
            <person name="Cui Y."/>
            <person name="Leung E.L."/>
            <person name="Nong W."/>
            <person name="Shin S.K."/>
            <person name="Au S.W."/>
            <person name="Jeong K.Y."/>
            <person name="Chew F.T."/>
            <person name="Hui J.H."/>
            <person name="Leung T.F."/>
            <person name="Tungtrongchitr A."/>
            <person name="Zhong N."/>
            <person name="Liu Z."/>
            <person name="Tsui S.K."/>
        </authorList>
    </citation>
    <scope>NUCLEOTIDE SEQUENCE [LARGE SCALE GENOMIC DNA]</scope>
    <source>
        <strain evidence="1">Derp</strain>
    </source>
</reference>
<name>A0ABQ8JJ29_DERPT</name>
<reference evidence="1 2" key="1">
    <citation type="journal article" date="2018" name="J. Allergy Clin. Immunol.">
        <title>High-quality assembly of Dermatophagoides pteronyssinus genome and transcriptome reveals a wide range of novel allergens.</title>
        <authorList>
            <person name="Liu X.Y."/>
            <person name="Yang K.Y."/>
            <person name="Wang M.Q."/>
            <person name="Kwok J.S."/>
            <person name="Zeng X."/>
            <person name="Yang Z."/>
            <person name="Xiao X.J."/>
            <person name="Lau C.P."/>
            <person name="Li Y."/>
            <person name="Huang Z.M."/>
            <person name="Ba J.G."/>
            <person name="Yim A.K."/>
            <person name="Ouyang C.Y."/>
            <person name="Ngai S.M."/>
            <person name="Chan T.F."/>
            <person name="Leung E.L."/>
            <person name="Liu L."/>
            <person name="Liu Z.G."/>
            <person name="Tsui S.K."/>
        </authorList>
    </citation>
    <scope>NUCLEOTIDE SEQUENCE [LARGE SCALE GENOMIC DNA]</scope>
    <source>
        <strain evidence="1">Derp</strain>
    </source>
</reference>
<gene>
    <name evidence="1" type="ORF">DERP_003285</name>
</gene>
<sequence>MYDNQSIDICSNFDKEISGNFSLAERAIVTIVSIMVTPNVIRAGAAVISIQNEPQLTITNKAIGIKTSNNDCNIAINREYVPFQFQIESVVYQMDKDENQADDDHK</sequence>
<evidence type="ECO:0000313" key="2">
    <source>
        <dbReference type="Proteomes" id="UP000887458"/>
    </source>
</evidence>
<comment type="caution">
    <text evidence="1">The sequence shown here is derived from an EMBL/GenBank/DDBJ whole genome shotgun (WGS) entry which is preliminary data.</text>
</comment>
<dbReference type="EMBL" id="NJHN03000036">
    <property type="protein sequence ID" value="KAH9422608.1"/>
    <property type="molecule type" value="Genomic_DNA"/>
</dbReference>
<keyword evidence="2" id="KW-1185">Reference proteome</keyword>
<protein>
    <submittedName>
        <fullName evidence="1">Uncharacterized protein</fullName>
    </submittedName>
</protein>
<evidence type="ECO:0000313" key="1">
    <source>
        <dbReference type="EMBL" id="KAH9422608.1"/>
    </source>
</evidence>
<dbReference type="Proteomes" id="UP000887458">
    <property type="component" value="Unassembled WGS sequence"/>
</dbReference>